<reference evidence="1" key="1">
    <citation type="submission" date="2020-10" db="EMBL/GenBank/DDBJ databases">
        <authorList>
            <person name="Gilroy R."/>
        </authorList>
    </citation>
    <scope>NUCLEOTIDE SEQUENCE</scope>
    <source>
        <strain evidence="1">C6-149</strain>
    </source>
</reference>
<reference evidence="1" key="2">
    <citation type="journal article" date="2021" name="PeerJ">
        <title>Extensive microbial diversity within the chicken gut microbiome revealed by metagenomics and culture.</title>
        <authorList>
            <person name="Gilroy R."/>
            <person name="Ravi A."/>
            <person name="Getino M."/>
            <person name="Pursley I."/>
            <person name="Horton D.L."/>
            <person name="Alikhan N.F."/>
            <person name="Baker D."/>
            <person name="Gharbi K."/>
            <person name="Hall N."/>
            <person name="Watson M."/>
            <person name="Adriaenssens E.M."/>
            <person name="Foster-Nyarko E."/>
            <person name="Jarju S."/>
            <person name="Secka A."/>
            <person name="Antonio M."/>
            <person name="Oren A."/>
            <person name="Chaudhuri R.R."/>
            <person name="La Ragione R."/>
            <person name="Hildebrand F."/>
            <person name="Pallen M.J."/>
        </authorList>
    </citation>
    <scope>NUCLEOTIDE SEQUENCE</scope>
    <source>
        <strain evidence="1">C6-149</strain>
    </source>
</reference>
<dbReference type="Proteomes" id="UP000823614">
    <property type="component" value="Unassembled WGS sequence"/>
</dbReference>
<evidence type="ECO:0000313" key="2">
    <source>
        <dbReference type="Proteomes" id="UP000823614"/>
    </source>
</evidence>
<sequence length="70" mass="8193">MKKQNREIPVKIDKKDDITDNVLIDNKIIGQIITQSSEKFTARTYSKKVINNQSYDQCLQEILADFNLYN</sequence>
<dbReference type="InterPro" id="IPR021351">
    <property type="entry name" value="DUF2969"/>
</dbReference>
<accession>A0A9D9E6G8</accession>
<dbReference type="Pfam" id="PF11184">
    <property type="entry name" value="DUF2969"/>
    <property type="match status" value="1"/>
</dbReference>
<comment type="caution">
    <text evidence="1">The sequence shown here is derived from an EMBL/GenBank/DDBJ whole genome shotgun (WGS) entry which is preliminary data.</text>
</comment>
<protein>
    <submittedName>
        <fullName evidence="1">DUF2969 family protein</fullName>
    </submittedName>
</protein>
<organism evidence="1 2">
    <name type="scientific">Candidatus Gallilactobacillus intestinavium</name>
    <dbReference type="NCBI Taxonomy" id="2840838"/>
    <lineage>
        <taxon>Bacteria</taxon>
        <taxon>Bacillati</taxon>
        <taxon>Bacillota</taxon>
        <taxon>Bacilli</taxon>
        <taxon>Lactobacillales</taxon>
        <taxon>Lactobacillaceae</taxon>
        <taxon>Lactobacillaceae incertae sedis</taxon>
        <taxon>Candidatus Gallilactobacillus</taxon>
    </lineage>
</organism>
<gene>
    <name evidence="1" type="ORF">IAA89_03225</name>
</gene>
<evidence type="ECO:0000313" key="1">
    <source>
        <dbReference type="EMBL" id="MBO8441442.1"/>
    </source>
</evidence>
<dbReference type="AlphaFoldDB" id="A0A9D9E6G8"/>
<name>A0A9D9E6G8_9LACO</name>
<dbReference type="EMBL" id="JADIMP010000053">
    <property type="protein sequence ID" value="MBO8441442.1"/>
    <property type="molecule type" value="Genomic_DNA"/>
</dbReference>
<proteinExistence type="predicted"/>